<feature type="compositionally biased region" description="Low complexity" evidence="1">
    <location>
        <begin position="50"/>
        <end position="60"/>
    </location>
</feature>
<feature type="compositionally biased region" description="Low complexity" evidence="1">
    <location>
        <begin position="113"/>
        <end position="132"/>
    </location>
</feature>
<evidence type="ECO:0000313" key="3">
    <source>
        <dbReference type="Proteomes" id="UP001501072"/>
    </source>
</evidence>
<evidence type="ECO:0000256" key="1">
    <source>
        <dbReference type="SAM" id="MobiDB-lite"/>
    </source>
</evidence>
<reference evidence="2 3" key="1">
    <citation type="journal article" date="2019" name="Int. J. Syst. Evol. Microbiol.">
        <title>The Global Catalogue of Microorganisms (GCM) 10K type strain sequencing project: providing services to taxonomists for standard genome sequencing and annotation.</title>
        <authorList>
            <consortium name="The Broad Institute Genomics Platform"/>
            <consortium name="The Broad Institute Genome Sequencing Center for Infectious Disease"/>
            <person name="Wu L."/>
            <person name="Ma J."/>
        </authorList>
    </citation>
    <scope>NUCLEOTIDE SEQUENCE [LARGE SCALE GENOMIC DNA]</scope>
    <source>
        <strain evidence="2 3">JCM 11269</strain>
    </source>
</reference>
<comment type="caution">
    <text evidence="2">The sequence shown here is derived from an EMBL/GenBank/DDBJ whole genome shotgun (WGS) entry which is preliminary data.</text>
</comment>
<sequence length="160" mass="16078">MPQAPRTAPGHSLAFLSAVLLTFFAFFTGGSSPYSAAASAPRGDTGDPSAHAGRPLGAPAAPRPQRPSGPAGDDTDRDPPGGAPRSDEQYRHVCSTQSATRQEAHGERPPPHAQSATAARQAAPAAPPGRRVAAAAGYVPCPVGHVVRVGGRAPPDGPGT</sequence>
<evidence type="ECO:0008006" key="4">
    <source>
        <dbReference type="Google" id="ProtNLM"/>
    </source>
</evidence>
<evidence type="ECO:0000313" key="2">
    <source>
        <dbReference type="EMBL" id="GAA1015673.1"/>
    </source>
</evidence>
<accession>A0ABN1T5G2</accession>
<dbReference type="EMBL" id="BAAAHU010000068">
    <property type="protein sequence ID" value="GAA1015673.1"/>
    <property type="molecule type" value="Genomic_DNA"/>
</dbReference>
<feature type="region of interest" description="Disordered" evidence="1">
    <location>
        <begin position="33"/>
        <end position="132"/>
    </location>
</feature>
<dbReference type="Proteomes" id="UP001501072">
    <property type="component" value="Unassembled WGS sequence"/>
</dbReference>
<gene>
    <name evidence="2" type="ORF">GCM10009564_48820</name>
</gene>
<keyword evidence="3" id="KW-1185">Reference proteome</keyword>
<protein>
    <recommendedName>
        <fullName evidence="4">Secreted protein</fullName>
    </recommendedName>
</protein>
<organism evidence="2 3">
    <name type="scientific">Streptomyces thermogriseus</name>
    <dbReference type="NCBI Taxonomy" id="75292"/>
    <lineage>
        <taxon>Bacteria</taxon>
        <taxon>Bacillati</taxon>
        <taxon>Actinomycetota</taxon>
        <taxon>Actinomycetes</taxon>
        <taxon>Kitasatosporales</taxon>
        <taxon>Streptomycetaceae</taxon>
        <taxon>Streptomyces</taxon>
    </lineage>
</organism>
<proteinExistence type="predicted"/>
<dbReference type="RefSeq" id="WP_346074128.1">
    <property type="nucleotide sequence ID" value="NZ_BAAAHU010000068.1"/>
</dbReference>
<name>A0ABN1T5G2_9ACTN</name>